<keyword evidence="4" id="KW-1185">Reference proteome</keyword>
<feature type="region of interest" description="Disordered" evidence="1">
    <location>
        <begin position="1"/>
        <end position="104"/>
    </location>
</feature>
<dbReference type="SMART" id="SM00293">
    <property type="entry name" value="PWWP"/>
    <property type="match status" value="1"/>
</dbReference>
<feature type="domain" description="PWWP" evidence="2">
    <location>
        <begin position="114"/>
        <end position="185"/>
    </location>
</feature>
<feature type="compositionally biased region" description="Polar residues" evidence="1">
    <location>
        <begin position="354"/>
        <end position="363"/>
    </location>
</feature>
<dbReference type="PROSITE" id="PS50812">
    <property type="entry name" value="PWWP"/>
    <property type="match status" value="1"/>
</dbReference>
<feature type="region of interest" description="Disordered" evidence="1">
    <location>
        <begin position="468"/>
        <end position="569"/>
    </location>
</feature>
<dbReference type="OrthoDB" id="62853at2759"/>
<feature type="compositionally biased region" description="Pro residues" evidence="1">
    <location>
        <begin position="11"/>
        <end position="21"/>
    </location>
</feature>
<dbReference type="SUPFAM" id="SSF63748">
    <property type="entry name" value="Tudor/PWWP/MBT"/>
    <property type="match status" value="1"/>
</dbReference>
<evidence type="ECO:0000313" key="4">
    <source>
        <dbReference type="Proteomes" id="UP000800041"/>
    </source>
</evidence>
<protein>
    <recommendedName>
        <fullName evidence="2">PWWP domain-containing protein</fullName>
    </recommendedName>
</protein>
<organism evidence="3 4">
    <name type="scientific">Aulographum hederae CBS 113979</name>
    <dbReference type="NCBI Taxonomy" id="1176131"/>
    <lineage>
        <taxon>Eukaryota</taxon>
        <taxon>Fungi</taxon>
        <taxon>Dikarya</taxon>
        <taxon>Ascomycota</taxon>
        <taxon>Pezizomycotina</taxon>
        <taxon>Dothideomycetes</taxon>
        <taxon>Pleosporomycetidae</taxon>
        <taxon>Aulographales</taxon>
        <taxon>Aulographaceae</taxon>
    </lineage>
</organism>
<dbReference type="Proteomes" id="UP000800041">
    <property type="component" value="Unassembled WGS sequence"/>
</dbReference>
<feature type="region of interest" description="Disordered" evidence="1">
    <location>
        <begin position="243"/>
        <end position="372"/>
    </location>
</feature>
<sequence>MADETAQQPASSPPADTPAPVPEVDNAAQPAPAEAVATDLTSQPAPAEEAADYTTKLAAPAAPAAPAATAATGSSTPDTSKKPNKRKSGGVPEHKGKNLKKRKSVLDLHLDVQPGEYWMVRMKGHPPWPAIICDEPMLPESLLIKRPVSAAHPDGSYRQDFLEGGKNARDRRYPVMFLGTNEFAWQVNTDISPIDMDEIKEAIEAGEGNWKKTKALFNAYEVAAEEHPLQYFKDMLLQHEQAMQDDAEEAANKALEKEKKAEKAAKRKSKENVEADEDIEMGDADAESTKKPKNKKRKKVAEESDGETEKPVAKTPKLKVNGPKVPTEESATKPKKAAKPKKKAVAPKEDPESEASNEVSQENGAAIISPEEQHEKLKKAVLYLRHKLQKGFLSRDVVPKEEEMKAMADHLTSLESYRDLDATTIKETKINKVLKGILKLDSIPKDELFNFKSRSTELLNGWTKALVSDSGANGHETTVEPAGEATATPNGVANGDESPDKPSAAPEPKEEFVPAIEKSEEPAEEADTTMVDADAKDEPKVDEAEKTEPEETEPASEPAKEDVPVPTSE</sequence>
<evidence type="ECO:0000256" key="1">
    <source>
        <dbReference type="SAM" id="MobiDB-lite"/>
    </source>
</evidence>
<feature type="compositionally biased region" description="Acidic residues" evidence="1">
    <location>
        <begin position="274"/>
        <end position="286"/>
    </location>
</feature>
<gene>
    <name evidence="3" type="ORF">K402DRAFT_409341</name>
</gene>
<feature type="compositionally biased region" description="Low complexity" evidence="1">
    <location>
        <begin position="58"/>
        <end position="72"/>
    </location>
</feature>
<feature type="compositionally biased region" description="Basic and acidic residues" evidence="1">
    <location>
        <begin position="250"/>
        <end position="264"/>
    </location>
</feature>
<dbReference type="InterPro" id="IPR000313">
    <property type="entry name" value="PWWP_dom"/>
</dbReference>
<feature type="compositionally biased region" description="Basic residues" evidence="1">
    <location>
        <begin position="333"/>
        <end position="345"/>
    </location>
</feature>
<accession>A0A6G1HHR4</accession>
<feature type="compositionally biased region" description="Low complexity" evidence="1">
    <location>
        <begin position="22"/>
        <end position="37"/>
    </location>
</feature>
<feature type="compositionally biased region" description="Basic and acidic residues" evidence="1">
    <location>
        <begin position="507"/>
        <end position="521"/>
    </location>
</feature>
<proteinExistence type="predicted"/>
<dbReference type="EMBL" id="ML977137">
    <property type="protein sequence ID" value="KAF1992624.1"/>
    <property type="molecule type" value="Genomic_DNA"/>
</dbReference>
<feature type="compositionally biased region" description="Basic and acidic residues" evidence="1">
    <location>
        <begin position="533"/>
        <end position="549"/>
    </location>
</feature>
<reference evidence="3" key="1">
    <citation type="journal article" date="2020" name="Stud. Mycol.">
        <title>101 Dothideomycetes genomes: a test case for predicting lifestyles and emergence of pathogens.</title>
        <authorList>
            <person name="Haridas S."/>
            <person name="Albert R."/>
            <person name="Binder M."/>
            <person name="Bloem J."/>
            <person name="Labutti K."/>
            <person name="Salamov A."/>
            <person name="Andreopoulos B."/>
            <person name="Baker S."/>
            <person name="Barry K."/>
            <person name="Bills G."/>
            <person name="Bluhm B."/>
            <person name="Cannon C."/>
            <person name="Castanera R."/>
            <person name="Culley D."/>
            <person name="Daum C."/>
            <person name="Ezra D."/>
            <person name="Gonzalez J."/>
            <person name="Henrissat B."/>
            <person name="Kuo A."/>
            <person name="Liang C."/>
            <person name="Lipzen A."/>
            <person name="Lutzoni F."/>
            <person name="Magnuson J."/>
            <person name="Mondo S."/>
            <person name="Nolan M."/>
            <person name="Ohm R."/>
            <person name="Pangilinan J."/>
            <person name="Park H.-J."/>
            <person name="Ramirez L."/>
            <person name="Alfaro M."/>
            <person name="Sun H."/>
            <person name="Tritt A."/>
            <person name="Yoshinaga Y."/>
            <person name="Zwiers L.-H."/>
            <person name="Turgeon B."/>
            <person name="Goodwin S."/>
            <person name="Spatafora J."/>
            <person name="Crous P."/>
            <person name="Grigoriev I."/>
        </authorList>
    </citation>
    <scope>NUCLEOTIDE SEQUENCE</scope>
    <source>
        <strain evidence="3">CBS 113979</strain>
    </source>
</reference>
<dbReference type="Gene3D" id="2.30.30.140">
    <property type="match status" value="1"/>
</dbReference>
<evidence type="ECO:0000313" key="3">
    <source>
        <dbReference type="EMBL" id="KAF1992624.1"/>
    </source>
</evidence>
<dbReference type="Pfam" id="PF00855">
    <property type="entry name" value="PWWP"/>
    <property type="match status" value="1"/>
</dbReference>
<name>A0A6G1HHR4_9PEZI</name>
<evidence type="ECO:0000259" key="2">
    <source>
        <dbReference type="PROSITE" id="PS50812"/>
    </source>
</evidence>
<feature type="compositionally biased region" description="Low complexity" evidence="1">
    <location>
        <begin position="1"/>
        <end position="10"/>
    </location>
</feature>
<dbReference type="AlphaFoldDB" id="A0A6G1HHR4"/>